<keyword evidence="3 5" id="KW-0689">Ribosomal protein</keyword>
<dbReference type="Gene3D" id="2.170.120.20">
    <property type="entry name" value="Ribosomal protein L25, beta domain"/>
    <property type="match status" value="1"/>
</dbReference>
<dbReference type="Gene3D" id="2.40.240.10">
    <property type="entry name" value="Ribosomal Protein L25, Chain P"/>
    <property type="match status" value="1"/>
</dbReference>
<comment type="similarity">
    <text evidence="5">Belongs to the bacterial ribosomal protein bL25 family. CTC subfamily.</text>
</comment>
<dbReference type="CDD" id="cd00495">
    <property type="entry name" value="Ribosomal_L25_TL5_CTC"/>
    <property type="match status" value="1"/>
</dbReference>
<dbReference type="HAMAP" id="MF_01334">
    <property type="entry name" value="Ribosomal_bL25_CTC"/>
    <property type="match status" value="1"/>
</dbReference>
<evidence type="ECO:0000313" key="9">
    <source>
        <dbReference type="Proteomes" id="UP001597641"/>
    </source>
</evidence>
<dbReference type="GO" id="GO:0005840">
    <property type="term" value="C:ribosome"/>
    <property type="evidence" value="ECO:0007669"/>
    <property type="project" value="UniProtKB-KW"/>
</dbReference>
<dbReference type="InterPro" id="IPR020930">
    <property type="entry name" value="Ribosomal_uL5_bac-type"/>
</dbReference>
<evidence type="ECO:0000259" key="7">
    <source>
        <dbReference type="Pfam" id="PF14693"/>
    </source>
</evidence>
<accession>A0ABW6BVA4</accession>
<organism evidence="8 9">
    <name type="scientific">Pontibacter toksunensis</name>
    <dbReference type="NCBI Taxonomy" id="1332631"/>
    <lineage>
        <taxon>Bacteria</taxon>
        <taxon>Pseudomonadati</taxon>
        <taxon>Bacteroidota</taxon>
        <taxon>Cytophagia</taxon>
        <taxon>Cytophagales</taxon>
        <taxon>Hymenobacteraceae</taxon>
        <taxon>Pontibacter</taxon>
    </lineage>
</organism>
<dbReference type="Proteomes" id="UP001597641">
    <property type="component" value="Unassembled WGS sequence"/>
</dbReference>
<gene>
    <name evidence="5" type="primary">rplY</name>
    <name evidence="5" type="synonym">ctc</name>
    <name evidence="8" type="ORF">ACFS7Z_10485</name>
</gene>
<dbReference type="InterPro" id="IPR001021">
    <property type="entry name" value="Ribosomal_bL25_long"/>
</dbReference>
<evidence type="ECO:0000256" key="4">
    <source>
        <dbReference type="ARBA" id="ARBA00023274"/>
    </source>
</evidence>
<dbReference type="InterPro" id="IPR020057">
    <property type="entry name" value="Ribosomal_bL25_b-dom"/>
</dbReference>
<dbReference type="InterPro" id="IPR020056">
    <property type="entry name" value="Rbsml_bL25/Gln-tRNA_synth_N"/>
</dbReference>
<proteinExistence type="inferred from homology"/>
<dbReference type="PANTHER" id="PTHR33284">
    <property type="entry name" value="RIBOSOMAL PROTEIN L25/GLN-TRNA SYNTHETASE, ANTI-CODON-BINDING DOMAIN-CONTAINING PROTEIN"/>
    <property type="match status" value="1"/>
</dbReference>
<feature type="domain" description="Large ribosomal subunit protein bL25 beta" evidence="7">
    <location>
        <begin position="99"/>
        <end position="180"/>
    </location>
</feature>
<keyword evidence="9" id="KW-1185">Reference proteome</keyword>
<dbReference type="EMBL" id="JBHUOX010000006">
    <property type="protein sequence ID" value="MFD3000789.1"/>
    <property type="molecule type" value="Genomic_DNA"/>
</dbReference>
<feature type="domain" description="Large ribosomal subunit protein bL25 L25" evidence="6">
    <location>
        <begin position="9"/>
        <end position="90"/>
    </location>
</feature>
<dbReference type="NCBIfam" id="NF004132">
    <property type="entry name" value="PRK05618.2-2"/>
    <property type="match status" value="1"/>
</dbReference>
<comment type="function">
    <text evidence="5">This is one of the proteins that binds to the 5S RNA in the ribosome where it forms part of the central protuberance.</text>
</comment>
<dbReference type="InterPro" id="IPR011035">
    <property type="entry name" value="Ribosomal_bL25/Gln-tRNA_synth"/>
</dbReference>
<evidence type="ECO:0000256" key="3">
    <source>
        <dbReference type="ARBA" id="ARBA00022980"/>
    </source>
</evidence>
<evidence type="ECO:0000256" key="1">
    <source>
        <dbReference type="ARBA" id="ARBA00022730"/>
    </source>
</evidence>
<dbReference type="NCBIfam" id="TIGR00731">
    <property type="entry name" value="bL25_bact_ctc"/>
    <property type="match status" value="1"/>
</dbReference>
<evidence type="ECO:0000259" key="6">
    <source>
        <dbReference type="Pfam" id="PF01386"/>
    </source>
</evidence>
<keyword evidence="4 5" id="KW-0687">Ribonucleoprotein</keyword>
<protein>
    <recommendedName>
        <fullName evidence="5">Large ribosomal subunit protein bL25</fullName>
    </recommendedName>
    <alternativeName>
        <fullName evidence="5">General stress protein CTC</fullName>
    </alternativeName>
</protein>
<comment type="caution">
    <text evidence="8">The sequence shown here is derived from an EMBL/GenBank/DDBJ whole genome shotgun (WGS) entry which is preliminary data.</text>
</comment>
<sequence length="195" mass="21614">MKTLEIIGFKRANLGKQQAKDLRKESYVPGVLYGNGEQVHFYAPAILFRDLIYSPEVYEVDLNVEGTHYRSVLQDAQFHPVNEMLLHVDFLQLQDDKPVKLDIPVKFVGTSPGVIAGGKLSVKLRALKVKALPANLPDYVEVNISDLELGKSIKVSKVKSENYEILTNPSAPIATVTVPRALKSAQMEEARGGKK</sequence>
<reference evidence="9" key="1">
    <citation type="journal article" date="2019" name="Int. J. Syst. Evol. Microbiol.">
        <title>The Global Catalogue of Microorganisms (GCM) 10K type strain sequencing project: providing services to taxonomists for standard genome sequencing and annotation.</title>
        <authorList>
            <consortium name="The Broad Institute Genomics Platform"/>
            <consortium name="The Broad Institute Genome Sequencing Center for Infectious Disease"/>
            <person name="Wu L."/>
            <person name="Ma J."/>
        </authorList>
    </citation>
    <scope>NUCLEOTIDE SEQUENCE [LARGE SCALE GENOMIC DNA]</scope>
    <source>
        <strain evidence="9">KCTC 23984</strain>
    </source>
</reference>
<dbReference type="RefSeq" id="WP_377484178.1">
    <property type="nucleotide sequence ID" value="NZ_JBHUOX010000006.1"/>
</dbReference>
<dbReference type="Pfam" id="PF01386">
    <property type="entry name" value="Ribosomal_L25p"/>
    <property type="match status" value="1"/>
</dbReference>
<dbReference type="InterPro" id="IPR037121">
    <property type="entry name" value="Ribosomal_bL25_C"/>
</dbReference>
<dbReference type="SUPFAM" id="SSF50715">
    <property type="entry name" value="Ribosomal protein L25-like"/>
    <property type="match status" value="1"/>
</dbReference>
<evidence type="ECO:0000256" key="2">
    <source>
        <dbReference type="ARBA" id="ARBA00022884"/>
    </source>
</evidence>
<dbReference type="Pfam" id="PF14693">
    <property type="entry name" value="Ribosomal_TL5_C"/>
    <property type="match status" value="1"/>
</dbReference>
<dbReference type="PANTHER" id="PTHR33284:SF1">
    <property type="entry name" value="RIBOSOMAL PROTEIN L25_GLN-TRNA SYNTHETASE, ANTI-CODON-BINDING DOMAIN-CONTAINING PROTEIN"/>
    <property type="match status" value="1"/>
</dbReference>
<keyword evidence="2 5" id="KW-0694">RNA-binding</keyword>
<name>A0ABW6BVA4_9BACT</name>
<evidence type="ECO:0000256" key="5">
    <source>
        <dbReference type="HAMAP-Rule" id="MF_01334"/>
    </source>
</evidence>
<comment type="subunit">
    <text evidence="5">Part of the 50S ribosomal subunit; part of the 5S rRNA/L5/L18/L25 subcomplex. Contacts the 5S rRNA. Binds to the 5S rRNA independently of L5 and L18.</text>
</comment>
<keyword evidence="1 5" id="KW-0699">rRNA-binding</keyword>
<evidence type="ECO:0000313" key="8">
    <source>
        <dbReference type="EMBL" id="MFD3000789.1"/>
    </source>
</evidence>
<dbReference type="InterPro" id="IPR029751">
    <property type="entry name" value="Ribosomal_L25_dom"/>
</dbReference>